<dbReference type="Proteomes" id="UP000192907">
    <property type="component" value="Unassembled WGS sequence"/>
</dbReference>
<organism evidence="2 3">
    <name type="scientific">Pseudobacteriovorax antillogorgiicola</name>
    <dbReference type="NCBI Taxonomy" id="1513793"/>
    <lineage>
        <taxon>Bacteria</taxon>
        <taxon>Pseudomonadati</taxon>
        <taxon>Bdellovibrionota</taxon>
        <taxon>Oligoflexia</taxon>
        <taxon>Oligoflexales</taxon>
        <taxon>Pseudobacteriovoracaceae</taxon>
        <taxon>Pseudobacteriovorax</taxon>
    </lineage>
</organism>
<feature type="signal peptide" evidence="1">
    <location>
        <begin position="1"/>
        <end position="21"/>
    </location>
</feature>
<evidence type="ECO:0000313" key="2">
    <source>
        <dbReference type="EMBL" id="SMF07832.1"/>
    </source>
</evidence>
<feature type="chain" id="PRO_5012193164" description="Intein N-terminal splicing region" evidence="1">
    <location>
        <begin position="22"/>
        <end position="275"/>
    </location>
</feature>
<name>A0A1Y6BGC9_9BACT</name>
<gene>
    <name evidence="2" type="ORF">SAMN06296036_104246</name>
</gene>
<proteinExistence type="predicted"/>
<dbReference type="STRING" id="1513793.SAMN06296036_104246"/>
<dbReference type="RefSeq" id="WP_132316576.1">
    <property type="nucleotide sequence ID" value="NZ_FWZT01000004.1"/>
</dbReference>
<reference evidence="3" key="1">
    <citation type="submission" date="2017-04" db="EMBL/GenBank/DDBJ databases">
        <authorList>
            <person name="Varghese N."/>
            <person name="Submissions S."/>
        </authorList>
    </citation>
    <scope>NUCLEOTIDE SEQUENCE [LARGE SCALE GENOMIC DNA]</scope>
    <source>
        <strain evidence="3">RKEM611</strain>
    </source>
</reference>
<dbReference type="EMBL" id="FWZT01000004">
    <property type="protein sequence ID" value="SMF07832.1"/>
    <property type="molecule type" value="Genomic_DNA"/>
</dbReference>
<evidence type="ECO:0000256" key="1">
    <source>
        <dbReference type="SAM" id="SignalP"/>
    </source>
</evidence>
<sequence length="275" mass="29813">MKIFVKLGLLLTLLWGSPLFAFTLCTTADWDEDICSLEKAGTRCSVDRAARVMVQNMCTAAACPPTIGGGCKGFLGSGKWFPVSIDAVSLRCQCGCSAEETEFVSEFGLITGTELLAFRDQDSAEDLKLLSQEDFGGGATGFYGIEDVIAGPEEKDVFTFISATGKSLTVTEGHPVAFAKGDRETKEEFMGPASQVPTGDHIYLINQDGSYDRIVSIDTHPYHGMTVNFTAMSPSRMVYTNGFKTGDNSWQQYLLMNDARVLTVGDIQEALANQQ</sequence>
<accession>A0A1Y6BGC9</accession>
<keyword evidence="1" id="KW-0732">Signal</keyword>
<evidence type="ECO:0008006" key="4">
    <source>
        <dbReference type="Google" id="ProtNLM"/>
    </source>
</evidence>
<protein>
    <recommendedName>
        <fullName evidence="4">Intein N-terminal splicing region</fullName>
    </recommendedName>
</protein>
<dbReference type="SUPFAM" id="SSF51294">
    <property type="entry name" value="Hedgehog/intein (Hint) domain"/>
    <property type="match status" value="1"/>
</dbReference>
<dbReference type="InterPro" id="IPR036844">
    <property type="entry name" value="Hint_dom_sf"/>
</dbReference>
<dbReference type="AlphaFoldDB" id="A0A1Y6BGC9"/>
<evidence type="ECO:0000313" key="3">
    <source>
        <dbReference type="Proteomes" id="UP000192907"/>
    </source>
</evidence>
<dbReference type="Gene3D" id="2.170.16.10">
    <property type="entry name" value="Hedgehog/Intein (Hint) domain"/>
    <property type="match status" value="1"/>
</dbReference>
<keyword evidence="3" id="KW-1185">Reference proteome</keyword>